<accession>A0ABR7W569</accession>
<gene>
    <name evidence="2" type="ORF">IDF66_00145</name>
</gene>
<sequence>MGFTKGRRIVGAATALVGAGAAALVMAAPASAAVTDLEITTPSGYGSVADRYGTGCEYDVSVTINNKLPKGTVFYIATGPDGKASNMENKTPTGNKATFEFTPETPGEYTLRARQSDDVNDSQQPTWVTKTVQVGRGFEIPDTGSVELPFSGCVILAP</sequence>
<dbReference type="EMBL" id="JACWMS010000001">
    <property type="protein sequence ID" value="MBD1317980.1"/>
    <property type="molecule type" value="Genomic_DNA"/>
</dbReference>
<name>A0ABR7W569_9ACTN</name>
<reference evidence="2 3" key="1">
    <citation type="submission" date="2020-09" db="EMBL/GenBank/DDBJ databases">
        <title>Novel species in genus Gordonia.</title>
        <authorList>
            <person name="Zhang G."/>
        </authorList>
    </citation>
    <scope>NUCLEOTIDE SEQUENCE [LARGE SCALE GENOMIC DNA]</scope>
    <source>
        <strain evidence="2 3">ON-33</strain>
    </source>
</reference>
<evidence type="ECO:0000256" key="1">
    <source>
        <dbReference type="SAM" id="SignalP"/>
    </source>
</evidence>
<feature type="chain" id="PRO_5045085847" description="Secreted protein" evidence="1">
    <location>
        <begin position="33"/>
        <end position="158"/>
    </location>
</feature>
<keyword evidence="3" id="KW-1185">Reference proteome</keyword>
<dbReference type="Proteomes" id="UP000602395">
    <property type="component" value="Unassembled WGS sequence"/>
</dbReference>
<evidence type="ECO:0000313" key="2">
    <source>
        <dbReference type="EMBL" id="MBD1317980.1"/>
    </source>
</evidence>
<protein>
    <recommendedName>
        <fullName evidence="4">Secreted protein</fullName>
    </recommendedName>
</protein>
<dbReference type="PROSITE" id="PS50194">
    <property type="entry name" value="FILAMIN_REPEAT"/>
    <property type="match status" value="1"/>
</dbReference>
<proteinExistence type="predicted"/>
<dbReference type="RefSeq" id="WP_190265336.1">
    <property type="nucleotide sequence ID" value="NZ_BAABAD010000003.1"/>
</dbReference>
<evidence type="ECO:0000313" key="3">
    <source>
        <dbReference type="Proteomes" id="UP000602395"/>
    </source>
</evidence>
<feature type="signal peptide" evidence="1">
    <location>
        <begin position="1"/>
        <end position="32"/>
    </location>
</feature>
<keyword evidence="1" id="KW-0732">Signal</keyword>
<evidence type="ECO:0008006" key="4">
    <source>
        <dbReference type="Google" id="ProtNLM"/>
    </source>
</evidence>
<dbReference type="InterPro" id="IPR017868">
    <property type="entry name" value="Filamin/ABP280_repeat-like"/>
</dbReference>
<organism evidence="2 3">
    <name type="scientific">Gordonia hankookensis</name>
    <dbReference type="NCBI Taxonomy" id="589403"/>
    <lineage>
        <taxon>Bacteria</taxon>
        <taxon>Bacillati</taxon>
        <taxon>Actinomycetota</taxon>
        <taxon>Actinomycetes</taxon>
        <taxon>Mycobacteriales</taxon>
        <taxon>Gordoniaceae</taxon>
        <taxon>Gordonia</taxon>
    </lineage>
</organism>
<comment type="caution">
    <text evidence="2">The sequence shown here is derived from an EMBL/GenBank/DDBJ whole genome shotgun (WGS) entry which is preliminary data.</text>
</comment>